<name>A0A1L6MXS8_9BACT</name>
<dbReference type="GO" id="GO:0140098">
    <property type="term" value="F:catalytic activity, acting on RNA"/>
    <property type="evidence" value="ECO:0007669"/>
    <property type="project" value="UniProtKB-ARBA"/>
</dbReference>
<dbReference type="SUPFAM" id="SSF55120">
    <property type="entry name" value="Pseudouridine synthase"/>
    <property type="match status" value="1"/>
</dbReference>
<dbReference type="Gene3D" id="3.30.2350.10">
    <property type="entry name" value="Pseudouridine synthase"/>
    <property type="match status" value="1"/>
</dbReference>
<accession>A0A1L6MXS8</accession>
<proteinExistence type="predicted"/>
<dbReference type="InterPro" id="IPR020103">
    <property type="entry name" value="PsdUridine_synth_cat_dom_sf"/>
</dbReference>
<evidence type="ECO:0008006" key="3">
    <source>
        <dbReference type="Google" id="ProtNLM"/>
    </source>
</evidence>
<dbReference type="KEGG" id="pabo:BCY86_06655"/>
<keyword evidence="2" id="KW-1185">Reference proteome</keyword>
<dbReference type="GO" id="GO:0001522">
    <property type="term" value="P:pseudouridine synthesis"/>
    <property type="evidence" value="ECO:0007669"/>
    <property type="project" value="InterPro"/>
</dbReference>
<dbReference type="EMBL" id="CP016908">
    <property type="protein sequence ID" value="APS00393.1"/>
    <property type="molecule type" value="Genomic_DNA"/>
</dbReference>
<dbReference type="Proteomes" id="UP000185544">
    <property type="component" value="Chromosome"/>
</dbReference>
<evidence type="ECO:0000313" key="1">
    <source>
        <dbReference type="EMBL" id="APS00393.1"/>
    </source>
</evidence>
<organism evidence="1 2">
    <name type="scientific">Pajaroellobacter abortibovis</name>
    <dbReference type="NCBI Taxonomy" id="1882918"/>
    <lineage>
        <taxon>Bacteria</taxon>
        <taxon>Pseudomonadati</taxon>
        <taxon>Myxococcota</taxon>
        <taxon>Polyangia</taxon>
        <taxon>Polyangiales</taxon>
        <taxon>Polyangiaceae</taxon>
    </lineage>
</organism>
<dbReference type="AlphaFoldDB" id="A0A1L6MXS8"/>
<protein>
    <recommendedName>
        <fullName evidence="3">Pseudouridine synthase RsuA/RluA-like domain-containing protein</fullName>
    </recommendedName>
</protein>
<dbReference type="STRING" id="1882918.BCY86_06655"/>
<reference evidence="1 2" key="1">
    <citation type="submission" date="2016-08" db="EMBL/GenBank/DDBJ databases">
        <title>Identification and validation of antigenic proteins from Pajaroellobacter abortibovis using de-novo genome sequence assembly and reverse vaccinology.</title>
        <authorList>
            <person name="Welly B.T."/>
            <person name="Miller M.R."/>
            <person name="Stott J.L."/>
            <person name="Blanchard M.T."/>
            <person name="Islas-Trejo A.D."/>
            <person name="O'Rourke S.M."/>
            <person name="Young A.E."/>
            <person name="Medrano J.F."/>
            <person name="Van Eenennaam A.L."/>
        </authorList>
    </citation>
    <scope>NUCLEOTIDE SEQUENCE [LARGE SCALE GENOMIC DNA]</scope>
    <source>
        <strain evidence="1 2">BTF92-0548A/99-0131</strain>
    </source>
</reference>
<dbReference type="GO" id="GO:0003723">
    <property type="term" value="F:RNA binding"/>
    <property type="evidence" value="ECO:0007669"/>
    <property type="project" value="InterPro"/>
</dbReference>
<evidence type="ECO:0000313" key="2">
    <source>
        <dbReference type="Proteomes" id="UP000185544"/>
    </source>
</evidence>
<sequence length="120" mass="13344">MYRRPFRGIFSALDQKGEMRVVKQGSKGGQLAVTRVQLTKMINNHTLLTLCSETEGTHQARVQLACRGMPRSRGIVSVGGSLASRLLLHAYHLCIEHPITGKPLIFIAPPEFEDWLIHGP</sequence>
<gene>
    <name evidence="1" type="ORF">BCY86_06655</name>
</gene>
<dbReference type="GO" id="GO:0006396">
    <property type="term" value="P:RNA processing"/>
    <property type="evidence" value="ECO:0007669"/>
    <property type="project" value="UniProtKB-ARBA"/>
</dbReference>
<dbReference type="GO" id="GO:0009982">
    <property type="term" value="F:pseudouridine synthase activity"/>
    <property type="evidence" value="ECO:0007669"/>
    <property type="project" value="InterPro"/>
</dbReference>